<dbReference type="InterPro" id="IPR041175">
    <property type="entry name" value="VLRF1/Vms1"/>
</dbReference>
<evidence type="ECO:0000256" key="6">
    <source>
        <dbReference type="ARBA" id="ARBA00022737"/>
    </source>
</evidence>
<evidence type="ECO:0000256" key="2">
    <source>
        <dbReference type="ARBA" id="ARBA00009262"/>
    </source>
</evidence>
<feature type="compositionally biased region" description="Polar residues" evidence="15">
    <location>
        <begin position="269"/>
        <end position="279"/>
    </location>
</feature>
<dbReference type="GO" id="GO:0016787">
    <property type="term" value="F:hydrolase activity"/>
    <property type="evidence" value="ECO:0007669"/>
    <property type="project" value="UniProtKB-KW"/>
</dbReference>
<gene>
    <name evidence="18" type="primary">LOC110976521</name>
</gene>
<keyword evidence="8" id="KW-0863">Zinc-finger</keyword>
<feature type="region of interest" description="Disordered" evidence="15">
    <location>
        <begin position="260"/>
        <end position="282"/>
    </location>
</feature>
<evidence type="ECO:0000256" key="9">
    <source>
        <dbReference type="ARBA" id="ARBA00022801"/>
    </source>
</evidence>
<evidence type="ECO:0000256" key="12">
    <source>
        <dbReference type="ARBA" id="ARBA00023054"/>
    </source>
</evidence>
<dbReference type="PROSITE" id="PS52044">
    <property type="entry name" value="VLRF1"/>
    <property type="match status" value="1"/>
</dbReference>
<dbReference type="RefSeq" id="XP_022085549.1">
    <property type="nucleotide sequence ID" value="XM_022229857.1"/>
</dbReference>
<feature type="compositionally biased region" description="Basic and acidic residues" evidence="15">
    <location>
        <begin position="512"/>
        <end position="559"/>
    </location>
</feature>
<evidence type="ECO:0000256" key="5">
    <source>
        <dbReference type="ARBA" id="ARBA00022723"/>
    </source>
</evidence>
<feature type="compositionally biased region" description="Low complexity" evidence="15">
    <location>
        <begin position="134"/>
        <end position="146"/>
    </location>
</feature>
<evidence type="ECO:0000256" key="4">
    <source>
        <dbReference type="ARBA" id="ARBA00022722"/>
    </source>
</evidence>
<evidence type="ECO:0000313" key="18">
    <source>
        <dbReference type="RefSeq" id="XP_022085549.1"/>
    </source>
</evidence>
<dbReference type="Pfam" id="PF18716">
    <property type="entry name" value="VATC"/>
    <property type="match status" value="1"/>
</dbReference>
<keyword evidence="3 14" id="KW-0963">Cytoplasm</keyword>
<feature type="region of interest" description="Disordered" evidence="15">
    <location>
        <begin position="447"/>
        <end position="475"/>
    </location>
</feature>
<evidence type="ECO:0000256" key="3">
    <source>
        <dbReference type="ARBA" id="ARBA00022490"/>
    </source>
</evidence>
<dbReference type="InterPro" id="IPR041540">
    <property type="entry name" value="VATC"/>
</dbReference>
<feature type="compositionally biased region" description="Basic and acidic residues" evidence="15">
    <location>
        <begin position="734"/>
        <end position="757"/>
    </location>
</feature>
<dbReference type="PROSITE" id="PS50088">
    <property type="entry name" value="ANK_REPEAT"/>
    <property type="match status" value="1"/>
</dbReference>
<feature type="compositionally biased region" description="Basic residues" evidence="15">
    <location>
        <begin position="451"/>
        <end position="463"/>
    </location>
</feature>
<reference evidence="18" key="1">
    <citation type="submission" date="2025-08" db="UniProtKB">
        <authorList>
            <consortium name="RefSeq"/>
        </authorList>
    </citation>
    <scope>IDENTIFICATION</scope>
</reference>
<feature type="repeat" description="ANK" evidence="13">
    <location>
        <begin position="636"/>
        <end position="668"/>
    </location>
</feature>
<keyword evidence="11 13" id="KW-0040">ANK repeat</keyword>
<feature type="domain" description="VLRF1" evidence="16">
    <location>
        <begin position="223"/>
        <end position="366"/>
    </location>
</feature>
<dbReference type="AlphaFoldDB" id="A0A8B7XXE0"/>
<dbReference type="Proteomes" id="UP000694845">
    <property type="component" value="Unplaced"/>
</dbReference>
<sequence>MADAIVELSEGVISANPDETNMSFNDDTKKGQVMTFHLYDPIISASVLKGLMLSPCQLNSEVDDMVELSSDSPVRRPETEVYTISTKKTCLLCSCHFTSRQQQIDHYKLDWHRFNLKQRMMGASPVTEEHFESISGDVSSISGSDSSTDDNDSANDSDRMKSGSCTSDSPEPHHHVLGRRHPKVFFRSGEGRLVSVQRCVLHGKKDIPTTQQELIAMATRLPVRMKWLILMIGGGHFAGAIFDGKEVVVHKTFHRYTVRAKRGTAQGMRDSQQGGNQPKSAGASLRRYNEAALVDDIHALLASWDDQTKACHRIFMRAPSYNKNVFFGGKSPPLDRHDQRIVTIPFATRRPTYKEIQRVHDLLSTIECYGDAIEAERRIVDAHSPKAKQPKNSAKTKRTGENTENSTADMESNKEKPSADPGESEAEIDLVLVEEEISTLELQEFETNVKKSQRPKKKKKPKKKLENSEQDESNKQMDVLCEACRTGDWDQLKSLMIAHANGEGTNTGVSTTEEKSKSGDEGADQSEHTIKQDIHPHDLGNKTSDGEPEKKTVLREDGNKVASTGKDVVSGVPHLSLGSEDNVGDKRDQRKHGQGALMVDSAGLAGAEQGMLGNGQSMMGSREDMADIVNRPVDELGNTLLHVAVQAERAVMVWKLMEIGADPAIKNSKRQLPYVLCNGKGLRKEFRRFMAAHPGKYDYERAQVPSPLTSDREEMRAAKAAEKKKLQKKNKRIREKEQKEELKRQEEERKMREAEEEEKRRFAALSDREKRALAAERRFQAQLTAQGAMTTDTVILNNTKRCWMCGASLVGKVPFEYLDYKFCTIQCVKQHKQQQKTPTT</sequence>
<evidence type="ECO:0000256" key="8">
    <source>
        <dbReference type="ARBA" id="ARBA00022771"/>
    </source>
</evidence>
<feature type="region of interest" description="Disordered" evidence="15">
    <location>
        <begin position="705"/>
        <end position="757"/>
    </location>
</feature>
<dbReference type="GO" id="GO:0004519">
    <property type="term" value="F:endonuclease activity"/>
    <property type="evidence" value="ECO:0007669"/>
    <property type="project" value="UniProtKB-KW"/>
</dbReference>
<comment type="similarity">
    <text evidence="2 14">Belongs to the ANKZF1/VMS1 family.</text>
</comment>
<keyword evidence="12" id="KW-0175">Coiled coil</keyword>
<name>A0A8B7XXE0_ACAPL</name>
<feature type="compositionally biased region" description="Basic and acidic residues" evidence="15">
    <location>
        <begin position="710"/>
        <end position="724"/>
    </location>
</feature>
<dbReference type="InterPro" id="IPR036770">
    <property type="entry name" value="Ankyrin_rpt-contain_sf"/>
</dbReference>
<dbReference type="GO" id="GO:0008270">
    <property type="term" value="F:zinc ion binding"/>
    <property type="evidence" value="ECO:0007669"/>
    <property type="project" value="UniProtKB-KW"/>
</dbReference>
<feature type="region of interest" description="Disordered" evidence="15">
    <location>
        <begin position="381"/>
        <end position="425"/>
    </location>
</feature>
<comment type="domain">
    <text evidence="14">The VLRF1 domain mediates binding to the 60S ribosomal subunit.</text>
</comment>
<dbReference type="GO" id="GO:0005737">
    <property type="term" value="C:cytoplasm"/>
    <property type="evidence" value="ECO:0007669"/>
    <property type="project" value="UniProtKB-SubCell"/>
</dbReference>
<feature type="compositionally biased region" description="Basic residues" evidence="15">
    <location>
        <begin position="385"/>
        <end position="397"/>
    </location>
</feature>
<organism evidence="17 18">
    <name type="scientific">Acanthaster planci</name>
    <name type="common">Crown-of-thorns starfish</name>
    <dbReference type="NCBI Taxonomy" id="133434"/>
    <lineage>
        <taxon>Eukaryota</taxon>
        <taxon>Metazoa</taxon>
        <taxon>Echinodermata</taxon>
        <taxon>Eleutherozoa</taxon>
        <taxon>Asterozoa</taxon>
        <taxon>Asteroidea</taxon>
        <taxon>Valvatacea</taxon>
        <taxon>Valvatida</taxon>
        <taxon>Acanthasteridae</taxon>
        <taxon>Acanthaster</taxon>
    </lineage>
</organism>
<keyword evidence="17" id="KW-1185">Reference proteome</keyword>
<feature type="region of interest" description="Disordered" evidence="15">
    <location>
        <begin position="134"/>
        <end position="178"/>
    </location>
</feature>
<keyword evidence="4 14" id="KW-0540">Nuclease</keyword>
<keyword evidence="9 14" id="KW-0378">Hydrolase</keyword>
<dbReference type="GO" id="GO:0036503">
    <property type="term" value="P:ERAD pathway"/>
    <property type="evidence" value="ECO:0007669"/>
    <property type="project" value="TreeGrafter"/>
</dbReference>
<dbReference type="KEGG" id="aplc:110976521"/>
<dbReference type="Gene3D" id="1.25.40.20">
    <property type="entry name" value="Ankyrin repeat-containing domain"/>
    <property type="match status" value="1"/>
</dbReference>
<dbReference type="SUPFAM" id="SSF48403">
    <property type="entry name" value="Ankyrin repeat"/>
    <property type="match status" value="1"/>
</dbReference>
<accession>A0A8B7XXE0</accession>
<evidence type="ECO:0000256" key="11">
    <source>
        <dbReference type="ARBA" id="ARBA00023043"/>
    </source>
</evidence>
<dbReference type="GeneID" id="110976521"/>
<feature type="compositionally biased region" description="Basic and acidic residues" evidence="15">
    <location>
        <begin position="464"/>
        <end position="475"/>
    </location>
</feature>
<evidence type="ECO:0000256" key="1">
    <source>
        <dbReference type="ARBA" id="ARBA00004496"/>
    </source>
</evidence>
<dbReference type="PANTHER" id="PTHR16036">
    <property type="entry name" value="ANKYRIN REPEAT AND ZINC FINGER DOMAIN-CONTAINING PROTEIN 1"/>
    <property type="match status" value="1"/>
</dbReference>
<evidence type="ECO:0000259" key="16">
    <source>
        <dbReference type="PROSITE" id="PS52044"/>
    </source>
</evidence>
<dbReference type="PANTHER" id="PTHR16036:SF2">
    <property type="entry name" value="TRNA ENDONUCLEASE ANKZF1"/>
    <property type="match status" value="1"/>
</dbReference>
<evidence type="ECO:0000256" key="15">
    <source>
        <dbReference type="SAM" id="MobiDB-lite"/>
    </source>
</evidence>
<evidence type="ECO:0000313" key="17">
    <source>
        <dbReference type="Proteomes" id="UP000694845"/>
    </source>
</evidence>
<keyword evidence="10" id="KW-0862">Zinc</keyword>
<dbReference type="InterPro" id="IPR047139">
    <property type="entry name" value="ANKZ1/VMS1"/>
</dbReference>
<evidence type="ECO:0000256" key="13">
    <source>
        <dbReference type="PROSITE-ProRule" id="PRU00023"/>
    </source>
</evidence>
<dbReference type="InterPro" id="IPR002110">
    <property type="entry name" value="Ankyrin_rpt"/>
</dbReference>
<feature type="region of interest" description="Disordered" evidence="15">
    <location>
        <begin position="502"/>
        <end position="593"/>
    </location>
</feature>
<proteinExistence type="inferred from homology"/>
<evidence type="ECO:0000256" key="7">
    <source>
        <dbReference type="ARBA" id="ARBA00022759"/>
    </source>
</evidence>
<dbReference type="OrthoDB" id="429841at2759"/>
<dbReference type="OMA" id="GPHIFMC"/>
<keyword evidence="5" id="KW-0479">Metal-binding</keyword>
<evidence type="ECO:0000256" key="10">
    <source>
        <dbReference type="ARBA" id="ARBA00022833"/>
    </source>
</evidence>
<protein>
    <submittedName>
        <fullName evidence="18">Ankyrin repeat and zinc finger domain-containing protein 1-like isoform X1</fullName>
    </submittedName>
</protein>
<evidence type="ECO:0000256" key="14">
    <source>
        <dbReference type="PROSITE-ProRule" id="PRU01389"/>
    </source>
</evidence>
<dbReference type="Pfam" id="PF18826">
    <property type="entry name" value="bVLRF1"/>
    <property type="match status" value="1"/>
</dbReference>
<keyword evidence="7 14" id="KW-0255">Endonuclease</keyword>
<comment type="subcellular location">
    <subcellularLocation>
        <location evidence="1">Cytoplasm</location>
    </subcellularLocation>
</comment>
<keyword evidence="6" id="KW-0677">Repeat</keyword>
<feature type="active site" evidence="14">
    <location>
        <position position="266"/>
    </location>
</feature>